<dbReference type="Proteomes" id="UP000199502">
    <property type="component" value="Unassembled WGS sequence"/>
</dbReference>
<name>A0A1G5DP02_9RHOB</name>
<gene>
    <name evidence="3" type="ORF">SAMN05660710_00887</name>
</gene>
<evidence type="ECO:0000259" key="2">
    <source>
        <dbReference type="Pfam" id="PF13505"/>
    </source>
</evidence>
<organism evidence="3 4">
    <name type="scientific">Paracoccus tibetensis</name>
    <dbReference type="NCBI Taxonomy" id="336292"/>
    <lineage>
        <taxon>Bacteria</taxon>
        <taxon>Pseudomonadati</taxon>
        <taxon>Pseudomonadota</taxon>
        <taxon>Alphaproteobacteria</taxon>
        <taxon>Rhodobacterales</taxon>
        <taxon>Paracoccaceae</taxon>
        <taxon>Paracoccus</taxon>
    </lineage>
</organism>
<accession>A0A1G5DP02</accession>
<dbReference type="STRING" id="336292.SAMN05660710_00887"/>
<keyword evidence="1" id="KW-0732">Signal</keyword>
<dbReference type="AlphaFoldDB" id="A0A1G5DP02"/>
<dbReference type="InterPro" id="IPR011250">
    <property type="entry name" value="OMP/PagP_B-barrel"/>
</dbReference>
<protein>
    <submittedName>
        <fullName evidence="3">Outer membrane protein beta-barrel domain-containing protein</fullName>
    </submittedName>
</protein>
<proteinExistence type="predicted"/>
<dbReference type="EMBL" id="FMVT01000002">
    <property type="protein sequence ID" value="SCY16463.1"/>
    <property type="molecule type" value="Genomic_DNA"/>
</dbReference>
<evidence type="ECO:0000313" key="3">
    <source>
        <dbReference type="EMBL" id="SCY16463.1"/>
    </source>
</evidence>
<reference evidence="3 4" key="1">
    <citation type="submission" date="2016-10" db="EMBL/GenBank/DDBJ databases">
        <authorList>
            <person name="de Groot N.N."/>
        </authorList>
    </citation>
    <scope>NUCLEOTIDE SEQUENCE [LARGE SCALE GENOMIC DNA]</scope>
    <source>
        <strain evidence="3 4">CGMCC 1.8925</strain>
    </source>
</reference>
<sequence>MVDQSTHLVFRLIKDQALQSEGRIMKSAIAILTLGALAAPAYSGGFVAATAPVEQHTVNVPTQEANWTANYVGAILGYGTTNRQSAAGEDSREGFTGSLLIGHMRDFGQWVGAVEVTAAPGQNAEVGGLELKWAVAARVKGGFKFGADSRWLGFATIGAGRGKVESVGTGASRYTNGYLYGAGVEYLLNDRFSVGAELTRLEKTGDGDADATGVGLTAAYRF</sequence>
<keyword evidence="4" id="KW-1185">Reference proteome</keyword>
<dbReference type="InterPro" id="IPR027385">
    <property type="entry name" value="Beta-barrel_OMP"/>
</dbReference>
<dbReference type="Gene3D" id="2.40.160.20">
    <property type="match status" value="1"/>
</dbReference>
<dbReference type="Pfam" id="PF13505">
    <property type="entry name" value="OMP_b-brl"/>
    <property type="match status" value="1"/>
</dbReference>
<dbReference type="SUPFAM" id="SSF56925">
    <property type="entry name" value="OMPA-like"/>
    <property type="match status" value="1"/>
</dbReference>
<feature type="domain" description="Outer membrane protein beta-barrel" evidence="2">
    <location>
        <begin position="43"/>
        <end position="222"/>
    </location>
</feature>
<evidence type="ECO:0000256" key="1">
    <source>
        <dbReference type="ARBA" id="ARBA00022729"/>
    </source>
</evidence>
<evidence type="ECO:0000313" key="4">
    <source>
        <dbReference type="Proteomes" id="UP000199502"/>
    </source>
</evidence>